<protein>
    <submittedName>
        <fullName evidence="9">16S rRNA (Cytosine967-C5)-methyltransferase</fullName>
    </submittedName>
</protein>
<feature type="domain" description="SAM-dependent MTase RsmB/NOP-type" evidence="8">
    <location>
        <begin position="155"/>
        <end position="444"/>
    </location>
</feature>
<comment type="similarity">
    <text evidence="1 6">Belongs to the class I-like SAM-binding methyltransferase superfamily. RsmB/NOP family.</text>
</comment>
<evidence type="ECO:0000256" key="3">
    <source>
        <dbReference type="ARBA" id="ARBA00022679"/>
    </source>
</evidence>
<keyword evidence="10" id="KW-1185">Reference proteome</keyword>
<sequence length="452" mass="46875">MADSRKPDSKPAPARRAKAAVIPPSPRGGAVALLDAVLSPDTGASLPEVLTAPPAAFAALDPAGCARAQRLALTTLRHLDRADAILSPHLRKAPPPHVKNLLRLAVVEMLHEGAAAYGVVNSAVGALRGDRRLQAMAGMVNAVLRRASETPDGTWAALPPQRLPQWLRQPMVHHYGRAVVGAIEAAHMEGAATDLTLRPGVAGPDGVTLPTGSLRVAGAQISALPGYDAGDWWVQDAASALPARMLGDVAGLRVLDLCAAPGGKTMQLAAAGAQVTALDLSGPRLARLRDNLARTGLEAEIVTADALHWLPDAPFDAVLLDAPCSASGTIRRHPDLPFAKAAGDLAALTALQARLLDRVLTPSAGLLRPGGVAVYCTCSLLAAEGEDQARAALDRHPHVVAQPVTLPGLPEDWRTADGGIRTRPDYWPELGGIDGFYMVALRIGAETAAAAG</sequence>
<dbReference type="AlphaFoldDB" id="A0A1H2SEA3"/>
<keyword evidence="5 6" id="KW-0694">RNA-binding</keyword>
<evidence type="ECO:0000256" key="6">
    <source>
        <dbReference type="PROSITE-ProRule" id="PRU01023"/>
    </source>
</evidence>
<feature type="binding site" evidence="6">
    <location>
        <begin position="258"/>
        <end position="264"/>
    </location>
    <ligand>
        <name>S-adenosyl-L-methionine</name>
        <dbReference type="ChEBI" id="CHEBI:59789"/>
    </ligand>
</feature>
<dbReference type="CDD" id="cd02440">
    <property type="entry name" value="AdoMet_MTases"/>
    <property type="match status" value="1"/>
</dbReference>
<dbReference type="SUPFAM" id="SSF53335">
    <property type="entry name" value="S-adenosyl-L-methionine-dependent methyltransferases"/>
    <property type="match status" value="1"/>
</dbReference>
<evidence type="ECO:0000256" key="4">
    <source>
        <dbReference type="ARBA" id="ARBA00022691"/>
    </source>
</evidence>
<proteinExistence type="inferred from homology"/>
<accession>A0A1H2SEA3</accession>
<evidence type="ECO:0000256" key="5">
    <source>
        <dbReference type="ARBA" id="ARBA00022884"/>
    </source>
</evidence>
<evidence type="ECO:0000313" key="9">
    <source>
        <dbReference type="EMBL" id="SDW29454.1"/>
    </source>
</evidence>
<keyword evidence="4 6" id="KW-0949">S-adenosyl-L-methionine</keyword>
<dbReference type="PANTHER" id="PTHR22807">
    <property type="entry name" value="NOP2 YEAST -RELATED NOL1/NOP2/FMU SUN DOMAIN-CONTAINING"/>
    <property type="match status" value="1"/>
</dbReference>
<gene>
    <name evidence="9" type="ORF">SAMN04488238_101571</name>
</gene>
<feature type="binding site" evidence="6">
    <location>
        <position position="279"/>
    </location>
    <ligand>
        <name>S-adenosyl-L-methionine</name>
        <dbReference type="ChEBI" id="CHEBI:59789"/>
    </ligand>
</feature>
<keyword evidence="3 6" id="KW-0808">Transferase</keyword>
<dbReference type="SUPFAM" id="SSF48013">
    <property type="entry name" value="NusB-like"/>
    <property type="match status" value="1"/>
</dbReference>
<dbReference type="Gene3D" id="1.10.940.10">
    <property type="entry name" value="NusB-like"/>
    <property type="match status" value="1"/>
</dbReference>
<evidence type="ECO:0000256" key="1">
    <source>
        <dbReference type="ARBA" id="ARBA00007494"/>
    </source>
</evidence>
<feature type="binding site" evidence="6">
    <location>
        <position position="305"/>
    </location>
    <ligand>
        <name>S-adenosyl-L-methionine</name>
        <dbReference type="ChEBI" id="CHEBI:59789"/>
    </ligand>
</feature>
<dbReference type="GO" id="GO:0003723">
    <property type="term" value="F:RNA binding"/>
    <property type="evidence" value="ECO:0007669"/>
    <property type="project" value="UniProtKB-UniRule"/>
</dbReference>
<dbReference type="Proteomes" id="UP000198539">
    <property type="component" value="Unassembled WGS sequence"/>
</dbReference>
<dbReference type="EMBL" id="FNOM01000001">
    <property type="protein sequence ID" value="SDW29454.1"/>
    <property type="molecule type" value="Genomic_DNA"/>
</dbReference>
<dbReference type="PROSITE" id="PS51686">
    <property type="entry name" value="SAM_MT_RSMB_NOP"/>
    <property type="match status" value="1"/>
</dbReference>
<dbReference type="OrthoDB" id="9810297at2"/>
<dbReference type="GO" id="GO:0008173">
    <property type="term" value="F:RNA methyltransferase activity"/>
    <property type="evidence" value="ECO:0007669"/>
    <property type="project" value="InterPro"/>
</dbReference>
<dbReference type="InterPro" id="IPR001678">
    <property type="entry name" value="MeTrfase_RsmB-F_NOP2_dom"/>
</dbReference>
<dbReference type="InterPro" id="IPR029063">
    <property type="entry name" value="SAM-dependent_MTases_sf"/>
</dbReference>
<dbReference type="PANTHER" id="PTHR22807:SF61">
    <property type="entry name" value="NOL1_NOP2_SUN FAMILY PROTEIN _ ANTITERMINATION NUSB DOMAIN-CONTAINING PROTEIN"/>
    <property type="match status" value="1"/>
</dbReference>
<dbReference type="InterPro" id="IPR023267">
    <property type="entry name" value="RCMT"/>
</dbReference>
<name>A0A1H2SEA3_9RHOB</name>
<dbReference type="PRINTS" id="PR02008">
    <property type="entry name" value="RCMTFAMILY"/>
</dbReference>
<feature type="binding site" evidence="6">
    <location>
        <position position="321"/>
    </location>
    <ligand>
        <name>S-adenosyl-L-methionine</name>
        <dbReference type="ChEBI" id="CHEBI:59789"/>
    </ligand>
</feature>
<dbReference type="InterPro" id="IPR018314">
    <property type="entry name" value="RsmB/NOL1/NOP2-like_CS"/>
</dbReference>
<dbReference type="GO" id="GO:0006355">
    <property type="term" value="P:regulation of DNA-templated transcription"/>
    <property type="evidence" value="ECO:0007669"/>
    <property type="project" value="InterPro"/>
</dbReference>
<dbReference type="InterPro" id="IPR035926">
    <property type="entry name" value="NusB-like_sf"/>
</dbReference>
<evidence type="ECO:0000256" key="2">
    <source>
        <dbReference type="ARBA" id="ARBA00022603"/>
    </source>
</evidence>
<dbReference type="Gene3D" id="3.40.50.150">
    <property type="entry name" value="Vaccinia Virus protein VP39"/>
    <property type="match status" value="1"/>
</dbReference>
<dbReference type="Pfam" id="PF01189">
    <property type="entry name" value="Methyltr_RsmB-F"/>
    <property type="match status" value="1"/>
</dbReference>
<feature type="region of interest" description="Disordered" evidence="7">
    <location>
        <begin position="1"/>
        <end position="23"/>
    </location>
</feature>
<dbReference type="PROSITE" id="PS01153">
    <property type="entry name" value="NOL1_NOP2_SUN"/>
    <property type="match status" value="1"/>
</dbReference>
<evidence type="ECO:0000256" key="7">
    <source>
        <dbReference type="SAM" id="MobiDB-lite"/>
    </source>
</evidence>
<dbReference type="STRING" id="564137.SAMN04488238_101571"/>
<reference evidence="9 10" key="1">
    <citation type="submission" date="2016-10" db="EMBL/GenBank/DDBJ databases">
        <authorList>
            <person name="de Groot N.N."/>
        </authorList>
    </citation>
    <scope>NUCLEOTIDE SEQUENCE [LARGE SCALE GENOMIC DNA]</scope>
    <source>
        <strain evidence="9 10">CGMCC 1.8894</strain>
    </source>
</reference>
<dbReference type="InterPro" id="IPR006027">
    <property type="entry name" value="NusB_RsmB_TIM44"/>
</dbReference>
<feature type="active site" description="Nucleophile" evidence="6">
    <location>
        <position position="378"/>
    </location>
</feature>
<dbReference type="Pfam" id="PF01029">
    <property type="entry name" value="NusB"/>
    <property type="match status" value="1"/>
</dbReference>
<keyword evidence="2 6" id="KW-0489">Methyltransferase</keyword>
<dbReference type="GO" id="GO:0001510">
    <property type="term" value="P:RNA methylation"/>
    <property type="evidence" value="ECO:0007669"/>
    <property type="project" value="InterPro"/>
</dbReference>
<dbReference type="InterPro" id="IPR049560">
    <property type="entry name" value="MeTrfase_RsmB-F_NOP2_cat"/>
</dbReference>
<evidence type="ECO:0000313" key="10">
    <source>
        <dbReference type="Proteomes" id="UP000198539"/>
    </source>
</evidence>
<evidence type="ECO:0000259" key="8">
    <source>
        <dbReference type="PROSITE" id="PS51686"/>
    </source>
</evidence>
<organism evidence="9 10">
    <name type="scientific">Roseicitreum antarcticum</name>
    <dbReference type="NCBI Taxonomy" id="564137"/>
    <lineage>
        <taxon>Bacteria</taxon>
        <taxon>Pseudomonadati</taxon>
        <taxon>Pseudomonadota</taxon>
        <taxon>Alphaproteobacteria</taxon>
        <taxon>Rhodobacterales</taxon>
        <taxon>Paracoccaceae</taxon>
        <taxon>Roseicitreum</taxon>
    </lineage>
</organism>